<feature type="region of interest" description="Disordered" evidence="1">
    <location>
        <begin position="17"/>
        <end position="43"/>
    </location>
</feature>
<dbReference type="RefSeq" id="WP_191618916.1">
    <property type="nucleotide sequence ID" value="NZ_JACYFG010000051.1"/>
</dbReference>
<gene>
    <name evidence="2" type="ORF">IEN85_20215</name>
</gene>
<proteinExistence type="predicted"/>
<organism evidence="2 3">
    <name type="scientific">Pelagicoccus enzymogenes</name>
    <dbReference type="NCBI Taxonomy" id="2773457"/>
    <lineage>
        <taxon>Bacteria</taxon>
        <taxon>Pseudomonadati</taxon>
        <taxon>Verrucomicrobiota</taxon>
        <taxon>Opitutia</taxon>
        <taxon>Puniceicoccales</taxon>
        <taxon>Pelagicoccaceae</taxon>
        <taxon>Pelagicoccus</taxon>
    </lineage>
</organism>
<dbReference type="EMBL" id="JACYFG010000051">
    <property type="protein sequence ID" value="MBD5781837.1"/>
    <property type="molecule type" value="Genomic_DNA"/>
</dbReference>
<name>A0A927FBB3_9BACT</name>
<dbReference type="AlphaFoldDB" id="A0A927FBB3"/>
<evidence type="ECO:0000256" key="1">
    <source>
        <dbReference type="SAM" id="MobiDB-lite"/>
    </source>
</evidence>
<dbReference type="Proteomes" id="UP000622317">
    <property type="component" value="Unassembled WGS sequence"/>
</dbReference>
<evidence type="ECO:0000313" key="2">
    <source>
        <dbReference type="EMBL" id="MBD5781837.1"/>
    </source>
</evidence>
<evidence type="ECO:0000313" key="3">
    <source>
        <dbReference type="Proteomes" id="UP000622317"/>
    </source>
</evidence>
<comment type="caution">
    <text evidence="2">The sequence shown here is derived from an EMBL/GenBank/DDBJ whole genome shotgun (WGS) entry which is preliminary data.</text>
</comment>
<feature type="compositionally biased region" description="Basic and acidic residues" evidence="1">
    <location>
        <begin position="19"/>
        <end position="38"/>
    </location>
</feature>
<protein>
    <submittedName>
        <fullName evidence="2">Uncharacterized protein</fullName>
    </submittedName>
</protein>
<keyword evidence="3" id="KW-1185">Reference proteome</keyword>
<accession>A0A927FBB3</accession>
<reference evidence="2" key="1">
    <citation type="submission" date="2020-09" db="EMBL/GenBank/DDBJ databases">
        <title>Pelagicoccus enzymogenes sp. nov. with an EPS production, isolated from marine sediment.</title>
        <authorList>
            <person name="Feng X."/>
        </authorList>
    </citation>
    <scope>NUCLEOTIDE SEQUENCE</scope>
    <source>
        <strain evidence="2">NFK12</strain>
    </source>
</reference>
<sequence length="88" mass="9640">MSFDSAIPVNRIAYGRNESFGHESRGRSAYESKEERSGSRQTVNISQDTLLKVARAKLGRMVDARRGYNQHGLLAGEPTVGSLLSTKA</sequence>